<keyword evidence="1" id="KW-0614">Plasmid</keyword>
<dbReference type="AlphaFoldDB" id="A0A1B2ESS1"/>
<name>A0A1B2ESS1_9HYPH</name>
<accession>A0A1B2ESS1</accession>
<reference evidence="1" key="1">
    <citation type="submission" date="2016-07" db="EMBL/GenBank/DDBJ databases">
        <title>Microvirga ossetica sp. nov. a new species of rhizobia isolated from root nodules of the legume species Vicia alpestris Steven originated from North Ossetia region in the Caucasus.</title>
        <authorList>
            <person name="Safronova V.I."/>
            <person name="Kuznetsova I.G."/>
            <person name="Sazanova A.L."/>
            <person name="Belimov A."/>
            <person name="Andronov E."/>
            <person name="Osledkin Y.S."/>
            <person name="Onishchuk O.P."/>
            <person name="Kurchak O.N."/>
            <person name="Shaposhnikov A.I."/>
            <person name="Willems A."/>
            <person name="Tikhonovich I.A."/>
        </authorList>
    </citation>
    <scope>NUCLEOTIDE SEQUENCE [LARGE SCALE GENOMIC DNA]</scope>
    <source>
        <strain evidence="1">V5/3M</strain>
        <plasmid evidence="1">unnamed1</plasmid>
    </source>
</reference>
<evidence type="ECO:0000313" key="1">
    <source>
        <dbReference type="EMBL" id="ANY83030.1"/>
    </source>
</evidence>
<dbReference type="EMBL" id="CP016617">
    <property type="protein sequence ID" value="ANY83030.1"/>
    <property type="molecule type" value="Genomic_DNA"/>
</dbReference>
<protein>
    <submittedName>
        <fullName evidence="1">Uncharacterized protein</fullName>
    </submittedName>
</protein>
<proteinExistence type="predicted"/>
<dbReference type="KEGG" id="moc:BB934_32995"/>
<sequence>MAPIGAELGFDGADARLAGSGIGDVELEDRDAGLSFELVGGFVIAAVIGRNFVACVLQTF</sequence>
<organism evidence="1">
    <name type="scientific">Microvirga ossetica</name>
    <dbReference type="NCBI Taxonomy" id="1882682"/>
    <lineage>
        <taxon>Bacteria</taxon>
        <taxon>Pseudomonadati</taxon>
        <taxon>Pseudomonadota</taxon>
        <taxon>Alphaproteobacteria</taxon>
        <taxon>Hyphomicrobiales</taxon>
        <taxon>Methylobacteriaceae</taxon>
        <taxon>Microvirga</taxon>
    </lineage>
</organism>
<gene>
    <name evidence="1" type="ORF">BB934_32995</name>
</gene>
<geneLocation type="plasmid" evidence="1">
    <name>unnamed1</name>
</geneLocation>